<dbReference type="EMBL" id="CAESGF010000019">
    <property type="protein sequence ID" value="CAB4364855.1"/>
    <property type="molecule type" value="Genomic_DNA"/>
</dbReference>
<dbReference type="AlphaFoldDB" id="A0A6J7C7P9"/>
<proteinExistence type="inferred from homology"/>
<reference evidence="5" key="1">
    <citation type="submission" date="2020-05" db="EMBL/GenBank/DDBJ databases">
        <authorList>
            <person name="Chiriac C."/>
            <person name="Salcher M."/>
            <person name="Ghai R."/>
            <person name="Kavagutti S V."/>
        </authorList>
    </citation>
    <scope>NUCLEOTIDE SEQUENCE</scope>
</reference>
<evidence type="ECO:0000313" key="4">
    <source>
        <dbReference type="EMBL" id="CAB4833973.1"/>
    </source>
</evidence>
<dbReference type="NCBIfam" id="TIGR01552">
    <property type="entry name" value="phd_fam"/>
    <property type="match status" value="1"/>
</dbReference>
<organism evidence="5">
    <name type="scientific">freshwater metagenome</name>
    <dbReference type="NCBI Taxonomy" id="449393"/>
    <lineage>
        <taxon>unclassified sequences</taxon>
        <taxon>metagenomes</taxon>
        <taxon>ecological metagenomes</taxon>
    </lineage>
</organism>
<dbReference type="Gene3D" id="3.40.1620.10">
    <property type="entry name" value="YefM-like domain"/>
    <property type="match status" value="1"/>
</dbReference>
<evidence type="ECO:0000313" key="6">
    <source>
        <dbReference type="EMBL" id="CAB4947441.1"/>
    </source>
</evidence>
<dbReference type="EMBL" id="CAEZYF010000017">
    <property type="protein sequence ID" value="CAB4734784.1"/>
    <property type="molecule type" value="Genomic_DNA"/>
</dbReference>
<gene>
    <name evidence="3" type="ORF">UFOPK2656_02402</name>
    <name evidence="4" type="ORF">UFOPK3099_02457</name>
    <name evidence="5" type="ORF">UFOPK3267_02023</name>
    <name evidence="6" type="ORF">UFOPK3651_02616</name>
    <name evidence="7" type="ORF">UFOPK3931_02946</name>
    <name evidence="2" type="ORF">UFOPK4189_02613</name>
</gene>
<evidence type="ECO:0000256" key="1">
    <source>
        <dbReference type="ARBA" id="ARBA00009981"/>
    </source>
</evidence>
<dbReference type="InterPro" id="IPR036165">
    <property type="entry name" value="YefM-like_sf"/>
</dbReference>
<dbReference type="EMBL" id="CAFAAV010000244">
    <property type="protein sequence ID" value="CAB4833973.1"/>
    <property type="molecule type" value="Genomic_DNA"/>
</dbReference>
<comment type="similarity">
    <text evidence="1">Belongs to the phD/YefM antitoxin family.</text>
</comment>
<dbReference type="InterPro" id="IPR006442">
    <property type="entry name" value="Antitoxin_Phd/YefM"/>
</dbReference>
<evidence type="ECO:0000313" key="2">
    <source>
        <dbReference type="EMBL" id="CAB4364855.1"/>
    </source>
</evidence>
<dbReference type="SUPFAM" id="SSF143120">
    <property type="entry name" value="YefM-like"/>
    <property type="match status" value="1"/>
</dbReference>
<accession>A0A6J7C7P9</accession>
<protein>
    <submittedName>
        <fullName evidence="5">Unannotated protein</fullName>
    </submittedName>
</protein>
<dbReference type="EMBL" id="CAFBOL010000120">
    <property type="protein sequence ID" value="CAB5013591.1"/>
    <property type="molecule type" value="Genomic_DNA"/>
</dbReference>
<sequence>MSSVTIRDLRNHGGEVVDRVEHGESVVITRAGTPVAELRPLPRRGLEAAALLERWRRVPTVDAALLFHDLDAILDFPL</sequence>
<evidence type="ECO:0000313" key="3">
    <source>
        <dbReference type="EMBL" id="CAB4734784.1"/>
    </source>
</evidence>
<name>A0A6J7C7P9_9ZZZZ</name>
<dbReference type="Pfam" id="PF02604">
    <property type="entry name" value="PhdYeFM_antitox"/>
    <property type="match status" value="1"/>
</dbReference>
<dbReference type="EMBL" id="CAFBIY010000123">
    <property type="protein sequence ID" value="CAB4852329.1"/>
    <property type="molecule type" value="Genomic_DNA"/>
</dbReference>
<dbReference type="EMBL" id="CAFBMT010000018">
    <property type="protein sequence ID" value="CAB4947441.1"/>
    <property type="molecule type" value="Genomic_DNA"/>
</dbReference>
<evidence type="ECO:0000313" key="5">
    <source>
        <dbReference type="EMBL" id="CAB4852329.1"/>
    </source>
</evidence>
<evidence type="ECO:0000313" key="7">
    <source>
        <dbReference type="EMBL" id="CAB5013591.1"/>
    </source>
</evidence>